<comment type="caution">
    <text evidence="1">The sequence shown here is derived from an EMBL/GenBank/DDBJ whole genome shotgun (WGS) entry which is preliminary data.</text>
</comment>
<keyword evidence="2" id="KW-1185">Reference proteome</keyword>
<dbReference type="EMBL" id="JAYMYJ010000151">
    <property type="protein sequence ID" value="MEB4593125.1"/>
    <property type="molecule type" value="Genomic_DNA"/>
</dbReference>
<evidence type="ECO:0008006" key="3">
    <source>
        <dbReference type="Google" id="ProtNLM"/>
    </source>
</evidence>
<reference evidence="2" key="1">
    <citation type="submission" date="2023-07" db="EMBL/GenBank/DDBJ databases">
        <title>The carbon used by Thiothrix.</title>
        <authorList>
            <person name="Chen L."/>
        </authorList>
    </citation>
    <scope>NUCLEOTIDE SEQUENCE [LARGE SCALE GENOMIC DNA]</scope>
</reference>
<evidence type="ECO:0000313" key="2">
    <source>
        <dbReference type="Proteomes" id="UP001308005"/>
    </source>
</evidence>
<name>A0ABU6D224_9GAMM</name>
<reference evidence="1 2" key="2">
    <citation type="submission" date="2024-01" db="EMBL/GenBank/DDBJ databases">
        <authorList>
            <person name="Xie X."/>
        </authorList>
    </citation>
    <scope>NUCLEOTIDE SEQUENCE [LARGE SCALE GENOMIC DNA]</scope>
    <source>
        <strain evidence="1">SCUT-1</strain>
    </source>
</reference>
<gene>
    <name evidence="1" type="ORF">VSS37_19255</name>
</gene>
<sequence>MKIYASSGLRLQQSGDITRAEARPPHLKQPEYEETYDYHTLIYDCFLSGDELVIVGPSLFNLKDIIFPVDVFEFAPPHDYQYLNFSGIYSIHIPCPSSLELPEDGCLQVRPHYQPMVDNGRITINNNEGLLDGKRVLFTLQKNNPIEWIISWARFYVNVHKTDAILIYDNGSDAYPLETLYQELTKIQGLKTVIIVKWEYPYGPGAFRKDGQIISKWDSRFCQLGALESARKRFLRKAKSVIVVDIDELIVPTQAEWPSIHAFTEQSDVDSILVGGEFVTQATAVKYTDGFRLPAHQDFLYLLAKSKITPAKYCVVPARSAAHTQWNYHHITGGNSMKNQTMFLLRHFLAISTDWKYPRSDICTIDLDIHIKDPHLEKLFASLYGADG</sequence>
<accession>A0ABU6D224</accession>
<evidence type="ECO:0000313" key="1">
    <source>
        <dbReference type="EMBL" id="MEB4593125.1"/>
    </source>
</evidence>
<dbReference type="Proteomes" id="UP001308005">
    <property type="component" value="Unassembled WGS sequence"/>
</dbReference>
<proteinExistence type="predicted"/>
<organism evidence="1 2">
    <name type="scientific">Candidatus Thiothrix phosphatis</name>
    <dbReference type="NCBI Taxonomy" id="3112415"/>
    <lineage>
        <taxon>Bacteria</taxon>
        <taxon>Pseudomonadati</taxon>
        <taxon>Pseudomonadota</taxon>
        <taxon>Gammaproteobacteria</taxon>
        <taxon>Thiotrichales</taxon>
        <taxon>Thiotrichaceae</taxon>
        <taxon>Thiothrix</taxon>
    </lineage>
</organism>
<protein>
    <recommendedName>
        <fullName evidence="3">Glycosyltransferase family 2 protein</fullName>
    </recommendedName>
</protein>
<dbReference type="RefSeq" id="WP_324697838.1">
    <property type="nucleotide sequence ID" value="NZ_JAYMYJ010000151.1"/>
</dbReference>